<reference evidence="1" key="2">
    <citation type="journal article" date="2023" name="Int. J. Mol. Sci.">
        <title>De Novo Assembly and Annotation of 11 Diverse Shrub Willow (Salix) Genomes Reveals Novel Gene Organization in Sex-Linked Regions.</title>
        <authorList>
            <person name="Hyden B."/>
            <person name="Feng K."/>
            <person name="Yates T.B."/>
            <person name="Jawdy S."/>
            <person name="Cereghino C."/>
            <person name="Smart L.B."/>
            <person name="Muchero W."/>
        </authorList>
    </citation>
    <scope>NUCLEOTIDE SEQUENCE</scope>
    <source>
        <tissue evidence="1">Shoot tip</tissue>
    </source>
</reference>
<dbReference type="AlphaFoldDB" id="A0A9Q0WXR8"/>
<gene>
    <name evidence="1" type="ORF">OIU79_018038</name>
</gene>
<dbReference type="EMBL" id="JAPFFK010000002">
    <property type="protein sequence ID" value="KAJ6774768.1"/>
    <property type="molecule type" value="Genomic_DNA"/>
</dbReference>
<protein>
    <submittedName>
        <fullName evidence="1">Uncharacterized protein</fullName>
    </submittedName>
</protein>
<dbReference type="Proteomes" id="UP001151532">
    <property type="component" value="Chromosome 5"/>
</dbReference>
<reference evidence="1" key="1">
    <citation type="submission" date="2022-11" db="EMBL/GenBank/DDBJ databases">
        <authorList>
            <person name="Hyden B.L."/>
            <person name="Feng K."/>
            <person name="Yates T."/>
            <person name="Jawdy S."/>
            <person name="Smart L.B."/>
            <person name="Muchero W."/>
        </authorList>
    </citation>
    <scope>NUCLEOTIDE SEQUENCE</scope>
    <source>
        <tissue evidence="1">Shoot tip</tissue>
    </source>
</reference>
<name>A0A9Q0WXR8_SALPP</name>
<organism evidence="1 2">
    <name type="scientific">Salix purpurea</name>
    <name type="common">Purple osier willow</name>
    <dbReference type="NCBI Taxonomy" id="77065"/>
    <lineage>
        <taxon>Eukaryota</taxon>
        <taxon>Viridiplantae</taxon>
        <taxon>Streptophyta</taxon>
        <taxon>Embryophyta</taxon>
        <taxon>Tracheophyta</taxon>
        <taxon>Spermatophyta</taxon>
        <taxon>Magnoliopsida</taxon>
        <taxon>eudicotyledons</taxon>
        <taxon>Gunneridae</taxon>
        <taxon>Pentapetalae</taxon>
        <taxon>rosids</taxon>
        <taxon>fabids</taxon>
        <taxon>Malpighiales</taxon>
        <taxon>Salicaceae</taxon>
        <taxon>Saliceae</taxon>
        <taxon>Salix</taxon>
    </lineage>
</organism>
<sequence>MESHHHRFYLPPMIELHPIYHRIHGQHHAQPHHFHYQYFLLLEPHHYRMCLPLLLVNHLLELQTILEHCAQSHHLCFCHLLLQSYHCNFYVSYKVEFPPTYFYRIHGQLAQSHHMKCRLCRSKARTWCC</sequence>
<evidence type="ECO:0000313" key="2">
    <source>
        <dbReference type="Proteomes" id="UP001151532"/>
    </source>
</evidence>
<accession>A0A9Q0WXR8</accession>
<evidence type="ECO:0000313" key="1">
    <source>
        <dbReference type="EMBL" id="KAJ6774768.1"/>
    </source>
</evidence>
<proteinExistence type="predicted"/>
<keyword evidence="2" id="KW-1185">Reference proteome</keyword>
<comment type="caution">
    <text evidence="1">The sequence shown here is derived from an EMBL/GenBank/DDBJ whole genome shotgun (WGS) entry which is preliminary data.</text>
</comment>